<dbReference type="PANTHER" id="PTHR42663">
    <property type="entry name" value="HYDROLASE C777.06C-RELATED-RELATED"/>
    <property type="match status" value="1"/>
</dbReference>
<keyword evidence="4 6" id="KW-0813">Transport</keyword>
<evidence type="ECO:0000256" key="6">
    <source>
        <dbReference type="HAMAP-Rule" id="MF_00653"/>
    </source>
</evidence>
<dbReference type="SUPFAM" id="SSF56281">
    <property type="entry name" value="Metallo-hydrolase/oxidoreductase"/>
    <property type="match status" value="1"/>
</dbReference>
<comment type="pathway">
    <text evidence="1 6">Cofactor biosynthesis; pyrroloquinoline quinone biosynthesis.</text>
</comment>
<sequence>MRITVLGSAAGGGFPQWNCNCRNCAGLRAGTLRAQARTQSSIFIRPDQGADGVLFNASPDLLAQIRANSELQPGRGLRDSAIAGVVLMDGQIDHVTGLFMLRERSRPAPERPGGRAPDPLPLWCTDAVEEDLTHGNPVLRVLSHYCGTARQAIALDGTPFSVPGADGLQFKALPLDSKAAPYSPHRDSGEPGDNIGITAIDQRSGRRLFYAPGLGAITPAVFDAMASADVVMVDGTFWTDDEMITTGVGPQRARAIGHLPQSGPGGMLEVLGRLPASTRKLLIHINNTNPILDEDSAARAELARARVEVCEDGMQITL</sequence>
<dbReference type="CDD" id="cd16274">
    <property type="entry name" value="PQQB-like_MBL-fold"/>
    <property type="match status" value="1"/>
</dbReference>
<dbReference type="NCBIfam" id="TIGR02108">
    <property type="entry name" value="PQQ_syn_pqqB"/>
    <property type="match status" value="1"/>
</dbReference>
<organism evidence="8 9">
    <name type="scientific">Aquincola tertiaricarbonis</name>
    <dbReference type="NCBI Taxonomy" id="391953"/>
    <lineage>
        <taxon>Bacteria</taxon>
        <taxon>Pseudomonadati</taxon>
        <taxon>Pseudomonadota</taxon>
        <taxon>Betaproteobacteria</taxon>
        <taxon>Burkholderiales</taxon>
        <taxon>Sphaerotilaceae</taxon>
        <taxon>Aquincola</taxon>
    </lineage>
</organism>
<dbReference type="EMBL" id="CP097635">
    <property type="protein sequence ID" value="URI08307.1"/>
    <property type="molecule type" value="Genomic_DNA"/>
</dbReference>
<evidence type="ECO:0000256" key="4">
    <source>
        <dbReference type="ARBA" id="ARBA00022448"/>
    </source>
</evidence>
<reference evidence="8" key="1">
    <citation type="submission" date="2022-05" db="EMBL/GenBank/DDBJ databases">
        <title>An RpoN-dependent PEP-CTERM gene is involved in floc formation of an Aquincola tertiaricarbonis strain.</title>
        <authorList>
            <person name="Qiu D."/>
            <person name="Xia M."/>
        </authorList>
    </citation>
    <scope>NUCLEOTIDE SEQUENCE</scope>
    <source>
        <strain evidence="8">RN12</strain>
    </source>
</reference>
<name>A0ABY4S8T8_AQUTE</name>
<feature type="domain" description="Metallo-beta-lactamase" evidence="7">
    <location>
        <begin position="53"/>
        <end position="285"/>
    </location>
</feature>
<comment type="function">
    <text evidence="6">May be involved in the transport of PQQ or its precursor to the periplasm.</text>
</comment>
<evidence type="ECO:0000313" key="8">
    <source>
        <dbReference type="EMBL" id="URI08307.1"/>
    </source>
</evidence>
<dbReference type="RefSeq" id="WP_250196529.1">
    <property type="nucleotide sequence ID" value="NZ_CP097635.1"/>
</dbReference>
<proteinExistence type="inferred from homology"/>
<keyword evidence="5 6" id="KW-0884">PQQ biosynthesis</keyword>
<dbReference type="HAMAP" id="MF_00653">
    <property type="entry name" value="PQQ_syn_PqqB"/>
    <property type="match status" value="1"/>
</dbReference>
<dbReference type="Proteomes" id="UP001056201">
    <property type="component" value="Chromosome 1"/>
</dbReference>
<protein>
    <recommendedName>
        <fullName evidence="3 6">Coenzyme PQQ synthesis protein B</fullName>
    </recommendedName>
    <alternativeName>
        <fullName evidence="6">Pyrroloquinoline quinone biosynthesis protein B</fullName>
    </alternativeName>
</protein>
<dbReference type="InterPro" id="IPR011842">
    <property type="entry name" value="PQQ_synth_PqqB"/>
</dbReference>
<evidence type="ECO:0000256" key="5">
    <source>
        <dbReference type="ARBA" id="ARBA00022905"/>
    </source>
</evidence>
<dbReference type="InterPro" id="IPR036866">
    <property type="entry name" value="RibonucZ/Hydroxyglut_hydro"/>
</dbReference>
<evidence type="ECO:0000259" key="7">
    <source>
        <dbReference type="Pfam" id="PF12706"/>
    </source>
</evidence>
<evidence type="ECO:0000256" key="1">
    <source>
        <dbReference type="ARBA" id="ARBA00004886"/>
    </source>
</evidence>
<dbReference type="Gene3D" id="3.60.15.10">
    <property type="entry name" value="Ribonuclease Z/Hydroxyacylglutathione hydrolase-like"/>
    <property type="match status" value="1"/>
</dbReference>
<keyword evidence="9" id="KW-1185">Reference proteome</keyword>
<dbReference type="InterPro" id="IPR001279">
    <property type="entry name" value="Metallo-B-lactamas"/>
</dbReference>
<gene>
    <name evidence="6 8" type="primary">pqqB</name>
    <name evidence="8" type="ORF">MW290_06985</name>
</gene>
<comment type="similarity">
    <text evidence="2 6">Belongs to the PqqB family.</text>
</comment>
<evidence type="ECO:0000256" key="3">
    <source>
        <dbReference type="ARBA" id="ARBA00015084"/>
    </source>
</evidence>
<evidence type="ECO:0000313" key="9">
    <source>
        <dbReference type="Proteomes" id="UP001056201"/>
    </source>
</evidence>
<accession>A0ABY4S8T8</accession>
<dbReference type="Pfam" id="PF12706">
    <property type="entry name" value="Lactamase_B_2"/>
    <property type="match status" value="1"/>
</dbReference>
<evidence type="ECO:0000256" key="2">
    <source>
        <dbReference type="ARBA" id="ARBA00008481"/>
    </source>
</evidence>
<dbReference type="PANTHER" id="PTHR42663:SF7">
    <property type="entry name" value="COENZYME PQQ SYNTHESIS PROTEIN B"/>
    <property type="match status" value="1"/>
</dbReference>